<name>A0A7X3MV70_9HYPH</name>
<gene>
    <name evidence="2" type="ORF">GR328_19240</name>
</gene>
<dbReference type="SUPFAM" id="SSF52540">
    <property type="entry name" value="P-loop containing nucleoside triphosphate hydrolases"/>
    <property type="match status" value="1"/>
</dbReference>
<evidence type="ECO:0000313" key="2">
    <source>
        <dbReference type="EMBL" id="MXQ13555.1"/>
    </source>
</evidence>
<reference evidence="2 3" key="2">
    <citation type="submission" date="2020-01" db="EMBL/GenBank/DDBJ databases">
        <title>Microvirga sp. nov., an arsenate reduction bacterium isolated from Tibet hotspring sediments.</title>
        <authorList>
            <person name="Xian W.-D."/>
            <person name="Li W.-J."/>
        </authorList>
    </citation>
    <scope>NUCLEOTIDE SEQUENCE [LARGE SCALE GENOMIC DNA]</scope>
    <source>
        <strain evidence="2 3">KCTC 23863</strain>
    </source>
</reference>
<evidence type="ECO:0000313" key="3">
    <source>
        <dbReference type="Proteomes" id="UP000436483"/>
    </source>
</evidence>
<reference evidence="2 3" key="1">
    <citation type="submission" date="2019-12" db="EMBL/GenBank/DDBJ databases">
        <authorList>
            <person name="Yuan C.-G."/>
        </authorList>
    </citation>
    <scope>NUCLEOTIDE SEQUENCE [LARGE SCALE GENOMIC DNA]</scope>
    <source>
        <strain evidence="2 3">KCTC 23863</strain>
    </source>
</reference>
<dbReference type="Proteomes" id="UP000436483">
    <property type="component" value="Unassembled WGS sequence"/>
</dbReference>
<dbReference type="InterPro" id="IPR022205">
    <property type="entry name" value="DUF3732"/>
</dbReference>
<evidence type="ECO:0000256" key="1">
    <source>
        <dbReference type="SAM" id="Coils"/>
    </source>
</evidence>
<dbReference type="OrthoDB" id="103556at2"/>
<organism evidence="2 3">
    <name type="scientific">Microvirga makkahensis</name>
    <dbReference type="NCBI Taxonomy" id="1128670"/>
    <lineage>
        <taxon>Bacteria</taxon>
        <taxon>Pseudomonadati</taxon>
        <taxon>Pseudomonadota</taxon>
        <taxon>Alphaproteobacteria</taxon>
        <taxon>Hyphomicrobiales</taxon>
        <taxon>Methylobacteriaceae</taxon>
        <taxon>Microvirga</taxon>
    </lineage>
</organism>
<keyword evidence="3" id="KW-1185">Reference proteome</keyword>
<sequence length="645" mass="72727">MRWNIETIFYLSHDGRRRDIKLEKGAVNIITGASGTGKSAIIKTIDYCLGSSKCELPSYIKRRCAAVGVKWVSSGTELVVGRLVPPGEQKSTNRMFVSYGHRTPIPDTVREFAGPTAIEAARNTIERLFGLGDIQSEGTVGQDTGDHVSVRHMTPYIFLTKEVIDSETVLLHGLDDKDKADSIVAAMPYFLGVTNEETLNAERRLRQLRKALEVQTAREKARISAQTQVAQRAYGLLAEAAQLGIAEEPTPEMSEAALLQRLASLLEAPLSSTQRPDDTDLIELYEERRQVLNEIGTRKRQRQVARETSETAVGYSAAVKSQLHKVSLAEHLHLENVATVCPVCEQHTEKGQQVARMLQASLERLRKENTVAERHRPRLQRYVDEVETEIAALQERLRRVDIAIKSLLDRIEDARKIESVSDLVSRVLGRISYFLETAEEQSTGAKNLEPLRREIDRLEAIVNKEAVEVRLQWAESEVSRFASEIFHELPVVDPCIGADLQFSAKRADIRIVENNPRRSILRIPEVGSDQNYLAIHIALSFGLHRHFSKIDAPIPGLLVLDQVSRPYFPASEEQDVRELAIDEDTAALKRHIDFIFSEVERQQDLQVILLEHAYFADDPKFVDATKMRWTRASGEKLIPTDWPTK</sequence>
<dbReference type="Gene3D" id="3.40.50.300">
    <property type="entry name" value="P-loop containing nucleotide triphosphate hydrolases"/>
    <property type="match status" value="1"/>
</dbReference>
<dbReference type="InterPro" id="IPR027417">
    <property type="entry name" value="P-loop_NTPase"/>
</dbReference>
<accession>A0A7X3MV70</accession>
<dbReference type="RefSeq" id="WP_160886653.1">
    <property type="nucleotide sequence ID" value="NZ_WURB01000017.1"/>
</dbReference>
<keyword evidence="1" id="KW-0175">Coiled coil</keyword>
<comment type="caution">
    <text evidence="2">The sequence shown here is derived from an EMBL/GenBank/DDBJ whole genome shotgun (WGS) entry which is preliminary data.</text>
</comment>
<dbReference type="Pfam" id="PF12532">
    <property type="entry name" value="DUF3732"/>
    <property type="match status" value="1"/>
</dbReference>
<proteinExistence type="predicted"/>
<dbReference type="AlphaFoldDB" id="A0A7X3MV70"/>
<dbReference type="EMBL" id="WURB01000017">
    <property type="protein sequence ID" value="MXQ13555.1"/>
    <property type="molecule type" value="Genomic_DNA"/>
</dbReference>
<feature type="coiled-coil region" evidence="1">
    <location>
        <begin position="355"/>
        <end position="410"/>
    </location>
</feature>
<protein>
    <submittedName>
        <fullName evidence="2">DUF3732 domain-containing protein</fullName>
    </submittedName>
</protein>